<feature type="region of interest" description="Disordered" evidence="1">
    <location>
        <begin position="1"/>
        <end position="57"/>
    </location>
</feature>
<dbReference type="AlphaFoldDB" id="A0A342D226"/>
<accession>A0A342D226</accession>
<dbReference type="EMBL" id="KM363236">
    <property type="protein sequence ID" value="AKH49437.1"/>
    <property type="molecule type" value="mRNA"/>
</dbReference>
<reference evidence="2" key="1">
    <citation type="submission" date="2014-08" db="EMBL/GenBank/DDBJ databases">
        <title>Aquaporins of Robinia pseudoacacia.</title>
        <authorList>
            <person name="He F."/>
            <person name="Tang M."/>
        </authorList>
    </citation>
    <scope>NUCLEOTIDE SEQUENCE</scope>
</reference>
<name>A0A342D226_ROBPS</name>
<evidence type="ECO:0000256" key="1">
    <source>
        <dbReference type="SAM" id="MobiDB-lite"/>
    </source>
</evidence>
<organism evidence="2">
    <name type="scientific">Robinia pseudoacacia</name>
    <name type="common">Black locust</name>
    <dbReference type="NCBI Taxonomy" id="35938"/>
    <lineage>
        <taxon>Eukaryota</taxon>
        <taxon>Viridiplantae</taxon>
        <taxon>Streptophyta</taxon>
        <taxon>Embryophyta</taxon>
        <taxon>Tracheophyta</taxon>
        <taxon>Spermatophyta</taxon>
        <taxon>Magnoliopsida</taxon>
        <taxon>eudicotyledons</taxon>
        <taxon>Gunneridae</taxon>
        <taxon>Pentapetalae</taxon>
        <taxon>rosids</taxon>
        <taxon>fabids</taxon>
        <taxon>Fabales</taxon>
        <taxon>Fabaceae</taxon>
        <taxon>Papilionoideae</taxon>
        <taxon>50 kb inversion clade</taxon>
        <taxon>NPAAA clade</taxon>
        <taxon>Hologalegina</taxon>
        <taxon>robinioid clade</taxon>
        <taxon>Robinieae</taxon>
        <taxon>Robinia</taxon>
    </lineage>
</organism>
<protein>
    <submittedName>
        <fullName evidence="2">Aquaporin TIP1</fullName>
    </submittedName>
</protein>
<proteinExistence type="evidence at transcript level"/>
<evidence type="ECO:0000313" key="2">
    <source>
        <dbReference type="EMBL" id="AKH49437.1"/>
    </source>
</evidence>
<sequence>MHSLSSSPSPSAPTSPVVTSTLLSPSAPSSAATSPYSAASFTSSHSFSAPYSPPCSSSSLLDSLFPHLDFPLELELDPLWCLRSLCPSVWCTLCTPQPLFPRRVLWELLPPSRSVSLLALTFWRVGLSMEHPFTRLYHLDLLL</sequence>